<keyword evidence="1 6" id="KW-0963">Cytoplasm</keyword>
<dbReference type="OrthoDB" id="9808773at2"/>
<comment type="caution">
    <text evidence="6">Lacks conserved residue(s) required for the propagation of feature annotation.</text>
</comment>
<proteinExistence type="inferred from homology"/>
<dbReference type="Pfam" id="PF02527">
    <property type="entry name" value="GidB"/>
    <property type="match status" value="1"/>
</dbReference>
<feature type="binding site" evidence="6">
    <location>
        <position position="73"/>
    </location>
    <ligand>
        <name>S-adenosyl-L-methionine</name>
        <dbReference type="ChEBI" id="CHEBI:59789"/>
    </ligand>
</feature>
<keyword evidence="3 6" id="KW-0489">Methyltransferase</keyword>
<dbReference type="NCBIfam" id="TIGR00138">
    <property type="entry name" value="rsmG_gidB"/>
    <property type="match status" value="1"/>
</dbReference>
<evidence type="ECO:0000256" key="1">
    <source>
        <dbReference type="ARBA" id="ARBA00022490"/>
    </source>
</evidence>
<dbReference type="PIRSF" id="PIRSF003078">
    <property type="entry name" value="GidB"/>
    <property type="match status" value="1"/>
</dbReference>
<feature type="coiled-coil region" evidence="7">
    <location>
        <begin position="167"/>
        <end position="194"/>
    </location>
</feature>
<dbReference type="Proteomes" id="UP000318927">
    <property type="component" value="Chromosome"/>
</dbReference>
<dbReference type="HAMAP" id="MF_00074">
    <property type="entry name" value="16SrRNA_methyltr_G"/>
    <property type="match status" value="1"/>
</dbReference>
<organism evidence="8 9">
    <name type="scientific">Mycoplasma anserisalpingitidis</name>
    <dbReference type="NCBI Taxonomy" id="519450"/>
    <lineage>
        <taxon>Bacteria</taxon>
        <taxon>Bacillati</taxon>
        <taxon>Mycoplasmatota</taxon>
        <taxon>Mollicutes</taxon>
        <taxon>Mycoplasmataceae</taxon>
        <taxon>Mycoplasma</taxon>
    </lineage>
</organism>
<feature type="binding site" evidence="6">
    <location>
        <begin position="125"/>
        <end position="126"/>
    </location>
    <ligand>
        <name>S-adenosyl-L-methionine</name>
        <dbReference type="ChEBI" id="CHEBI:59789"/>
    </ligand>
</feature>
<keyword evidence="7" id="KW-0175">Coiled coil</keyword>
<evidence type="ECO:0000313" key="9">
    <source>
        <dbReference type="Proteomes" id="UP000318927"/>
    </source>
</evidence>
<feature type="binding site" evidence="6">
    <location>
        <position position="78"/>
    </location>
    <ligand>
        <name>S-adenosyl-L-methionine</name>
        <dbReference type="ChEBI" id="CHEBI:59789"/>
    </ligand>
</feature>
<protein>
    <recommendedName>
        <fullName evidence="6">Ribosomal RNA small subunit methyltransferase G</fullName>
        <ecNumber evidence="6">2.1.1.-</ecNumber>
    </recommendedName>
    <alternativeName>
        <fullName evidence="6">16S rRNA 7-methylguanosine methyltransferase</fullName>
        <shortName evidence="6">16S rRNA m7G methyltransferase</shortName>
    </alternativeName>
</protein>
<evidence type="ECO:0000256" key="4">
    <source>
        <dbReference type="ARBA" id="ARBA00022679"/>
    </source>
</evidence>
<evidence type="ECO:0000256" key="5">
    <source>
        <dbReference type="ARBA" id="ARBA00022691"/>
    </source>
</evidence>
<dbReference type="KEGG" id="mans:FRW55_03540"/>
<gene>
    <name evidence="6 8" type="primary">rsmG</name>
    <name evidence="8" type="ORF">FRW55_03540</name>
</gene>
<dbReference type="SUPFAM" id="SSF53335">
    <property type="entry name" value="S-adenosyl-L-methionine-dependent methyltransferases"/>
    <property type="match status" value="1"/>
</dbReference>
<evidence type="ECO:0000256" key="2">
    <source>
        <dbReference type="ARBA" id="ARBA00022552"/>
    </source>
</evidence>
<evidence type="ECO:0000313" key="8">
    <source>
        <dbReference type="EMBL" id="QDY87206.1"/>
    </source>
</evidence>
<dbReference type="Gene3D" id="3.40.50.150">
    <property type="entry name" value="Vaccinia Virus protein VP39"/>
    <property type="match status" value="1"/>
</dbReference>
<dbReference type="EC" id="2.1.1.-" evidence="6"/>
<comment type="function">
    <text evidence="6">Specifically methylates the N7 position of a guanine in 16S rRNA.</text>
</comment>
<evidence type="ECO:0000256" key="3">
    <source>
        <dbReference type="ARBA" id="ARBA00022603"/>
    </source>
</evidence>
<sequence length="226" mass="26543">MTNKEIVINYCKNNNYDFSSLEKYVNFIEEKNKVMNLTGFYDDKLWGEGIYESLMYMEEVCKNQENIEILDIGAGVGFPSIPFVLLNSKNKLTIYEPIQKRVNFLNEVITMFNIKDRVKVIRTRSEEVLEKNIFDLIVARAVADVRSMLMSSFHLLKINGNMSLIKGQNYSSEIENAEDILKKLKYNINVKKLEIKNTEKHNFIVEITKLRSTPKEFPYKWKDIKK</sequence>
<keyword evidence="2 6" id="KW-0698">rRNA processing</keyword>
<keyword evidence="9" id="KW-1185">Reference proteome</keyword>
<dbReference type="InterPro" id="IPR029063">
    <property type="entry name" value="SAM-dependent_MTases_sf"/>
</dbReference>
<dbReference type="GO" id="GO:0070043">
    <property type="term" value="F:rRNA (guanine-N7-)-methyltransferase activity"/>
    <property type="evidence" value="ECO:0007669"/>
    <property type="project" value="UniProtKB-UniRule"/>
</dbReference>
<dbReference type="InterPro" id="IPR003682">
    <property type="entry name" value="rRNA_ssu_MeTfrase_G"/>
</dbReference>
<dbReference type="PANTHER" id="PTHR31760">
    <property type="entry name" value="S-ADENOSYL-L-METHIONINE-DEPENDENT METHYLTRANSFERASES SUPERFAMILY PROTEIN"/>
    <property type="match status" value="1"/>
</dbReference>
<dbReference type="AlphaFoldDB" id="A0A5B8J7Q5"/>
<keyword evidence="5 6" id="KW-0949">S-adenosyl-L-methionine</keyword>
<evidence type="ECO:0000256" key="6">
    <source>
        <dbReference type="HAMAP-Rule" id="MF_00074"/>
    </source>
</evidence>
<dbReference type="EMBL" id="CP042295">
    <property type="protein sequence ID" value="QDY87206.1"/>
    <property type="molecule type" value="Genomic_DNA"/>
</dbReference>
<evidence type="ECO:0000256" key="7">
    <source>
        <dbReference type="SAM" id="Coils"/>
    </source>
</evidence>
<keyword evidence="4 6" id="KW-0808">Transferase</keyword>
<dbReference type="PANTHER" id="PTHR31760:SF0">
    <property type="entry name" value="S-ADENOSYL-L-METHIONINE-DEPENDENT METHYLTRANSFERASES SUPERFAMILY PROTEIN"/>
    <property type="match status" value="1"/>
</dbReference>
<dbReference type="GO" id="GO:0005829">
    <property type="term" value="C:cytosol"/>
    <property type="evidence" value="ECO:0007669"/>
    <property type="project" value="TreeGrafter"/>
</dbReference>
<feature type="binding site" evidence="6">
    <location>
        <position position="140"/>
    </location>
    <ligand>
        <name>S-adenosyl-L-methionine</name>
        <dbReference type="ChEBI" id="CHEBI:59789"/>
    </ligand>
</feature>
<comment type="similarity">
    <text evidence="6">Belongs to the methyltransferase superfamily. RNA methyltransferase RsmG family.</text>
</comment>
<name>A0A5B8J7Q5_9MOLU</name>
<dbReference type="RefSeq" id="WP_146368752.1">
    <property type="nucleotide sequence ID" value="NZ_CP042295.1"/>
</dbReference>
<accession>A0A5B8J7Q5</accession>
<comment type="subcellular location">
    <subcellularLocation>
        <location evidence="6">Cytoplasm</location>
    </subcellularLocation>
</comment>
<reference evidence="8 9" key="1">
    <citation type="journal article" date="2019" name="Microbiol. Resour. Announc.">
        <title>Complete Genome Sequences of Three Mycoplasma anserisalpingitis (Mycoplasma sp. 1220) Strains.</title>
        <authorList>
            <person name="Grozner D."/>
            <person name="Forro B."/>
            <person name="Kovacs A.B."/>
            <person name="Marton S."/>
            <person name="Banyai K."/>
            <person name="Kreizinger Z."/>
            <person name="Sulyok K.M."/>
            <person name="Gyuranecz M."/>
        </authorList>
    </citation>
    <scope>NUCLEOTIDE SEQUENCE [LARGE SCALE GENOMIC DNA]</scope>
    <source>
        <strain evidence="8 9">ATCC:BAA-2147</strain>
    </source>
</reference>